<dbReference type="PANTHER" id="PTHR28668">
    <property type="entry name" value="TRANSMEMBRANE PROTEIN 234"/>
    <property type="match status" value="1"/>
</dbReference>
<dbReference type="RefSeq" id="XP_029228124.1">
    <property type="nucleotide sequence ID" value="XM_029371819.1"/>
</dbReference>
<dbReference type="Proteomes" id="UP000284403">
    <property type="component" value="Unassembled WGS sequence"/>
</dbReference>
<protein>
    <submittedName>
        <fullName evidence="8">Transmembrane protein 234</fullName>
    </submittedName>
</protein>
<sequence>MLLLLLAAIIWGTTNPLLKRYSSGMAAGSSFVEDLRFLAARPKYLATQLVNLSGSVFFLAGLRHVDVAVGSMVANALAFVLTVLLSAFVLREGPLRPTTLLGCVLVVAGTTLCGLASSSSSSHG</sequence>
<comment type="caution">
    <text evidence="8">The sequence shown here is derived from an EMBL/GenBank/DDBJ whole genome shotgun (WGS) entry which is preliminary data.</text>
</comment>
<keyword evidence="5 6" id="KW-0472">Membrane</keyword>
<evidence type="ECO:0000256" key="6">
    <source>
        <dbReference type="SAM" id="Phobius"/>
    </source>
</evidence>
<evidence type="ECO:0000256" key="3">
    <source>
        <dbReference type="ARBA" id="ARBA00022692"/>
    </source>
</evidence>
<dbReference type="OrthoDB" id="43458at2759"/>
<dbReference type="EMBL" id="MKKU01000264">
    <property type="protein sequence ID" value="RNF17375.1"/>
    <property type="molecule type" value="Genomic_DNA"/>
</dbReference>
<dbReference type="PANTHER" id="PTHR28668:SF1">
    <property type="entry name" value="TRANSMEMBRANE PROTEIN 234"/>
    <property type="match status" value="1"/>
</dbReference>
<name>A0A3R7LMK3_9TRYP</name>
<evidence type="ECO:0000313" key="8">
    <source>
        <dbReference type="EMBL" id="RNF17375.1"/>
    </source>
</evidence>
<comment type="subcellular location">
    <subcellularLocation>
        <location evidence="1">Membrane</location>
        <topology evidence="1">Multi-pass membrane protein</topology>
    </subcellularLocation>
</comment>
<evidence type="ECO:0000256" key="4">
    <source>
        <dbReference type="ARBA" id="ARBA00022989"/>
    </source>
</evidence>
<evidence type="ECO:0000256" key="2">
    <source>
        <dbReference type="ARBA" id="ARBA00005977"/>
    </source>
</evidence>
<keyword evidence="3 6" id="KW-0812">Transmembrane</keyword>
<dbReference type="GO" id="GO:0016020">
    <property type="term" value="C:membrane"/>
    <property type="evidence" value="ECO:0007669"/>
    <property type="project" value="UniProtKB-SubCell"/>
</dbReference>
<dbReference type="Gene3D" id="1.10.3730.20">
    <property type="match status" value="1"/>
</dbReference>
<feature type="transmembrane region" description="Helical" evidence="6">
    <location>
        <begin position="69"/>
        <end position="89"/>
    </location>
</feature>
<organism evidence="8 9">
    <name type="scientific">Trypanosoma conorhini</name>
    <dbReference type="NCBI Taxonomy" id="83891"/>
    <lineage>
        <taxon>Eukaryota</taxon>
        <taxon>Discoba</taxon>
        <taxon>Euglenozoa</taxon>
        <taxon>Kinetoplastea</taxon>
        <taxon>Metakinetoplastina</taxon>
        <taxon>Trypanosomatida</taxon>
        <taxon>Trypanosomatidae</taxon>
        <taxon>Trypanosoma</taxon>
    </lineage>
</organism>
<evidence type="ECO:0000256" key="5">
    <source>
        <dbReference type="ARBA" id="ARBA00023136"/>
    </source>
</evidence>
<keyword evidence="7" id="KW-0732">Signal</keyword>
<feature type="chain" id="PRO_5018650313" evidence="7">
    <location>
        <begin position="17"/>
        <end position="124"/>
    </location>
</feature>
<feature type="transmembrane region" description="Helical" evidence="6">
    <location>
        <begin position="95"/>
        <end position="116"/>
    </location>
</feature>
<accession>A0A3R7LMK3</accession>
<dbReference type="Pfam" id="PF10639">
    <property type="entry name" value="TMEM234"/>
    <property type="match status" value="1"/>
</dbReference>
<dbReference type="AlphaFoldDB" id="A0A3R7LMK3"/>
<proteinExistence type="inferred from homology"/>
<keyword evidence="4 6" id="KW-1133">Transmembrane helix</keyword>
<feature type="signal peptide" evidence="7">
    <location>
        <begin position="1"/>
        <end position="16"/>
    </location>
</feature>
<comment type="similarity">
    <text evidence="2">Belongs to the TMEM234 family.</text>
</comment>
<evidence type="ECO:0000256" key="7">
    <source>
        <dbReference type="SAM" id="SignalP"/>
    </source>
</evidence>
<dbReference type="SUPFAM" id="SSF103481">
    <property type="entry name" value="Multidrug resistance efflux transporter EmrE"/>
    <property type="match status" value="1"/>
</dbReference>
<reference evidence="8 9" key="1">
    <citation type="journal article" date="2018" name="BMC Genomics">
        <title>Genomic comparison of Trypanosoma conorhini and Trypanosoma rangeli to Trypanosoma cruzi strains of high and low virulence.</title>
        <authorList>
            <person name="Bradwell K.R."/>
            <person name="Koparde V.N."/>
            <person name="Matveyev A.V."/>
            <person name="Serrano M.G."/>
            <person name="Alves J.M."/>
            <person name="Parikh H."/>
            <person name="Huang B."/>
            <person name="Lee V."/>
            <person name="Espinosa-Alvarez O."/>
            <person name="Ortiz P.A."/>
            <person name="Costa-Martins A.G."/>
            <person name="Teixeira M.M."/>
            <person name="Buck G.A."/>
        </authorList>
    </citation>
    <scope>NUCLEOTIDE SEQUENCE [LARGE SCALE GENOMIC DNA]</scope>
    <source>
        <strain evidence="8 9">025E</strain>
    </source>
</reference>
<evidence type="ECO:0000256" key="1">
    <source>
        <dbReference type="ARBA" id="ARBA00004141"/>
    </source>
</evidence>
<evidence type="ECO:0000313" key="9">
    <source>
        <dbReference type="Proteomes" id="UP000284403"/>
    </source>
</evidence>
<gene>
    <name evidence="8" type="ORF">Tco025E_04914</name>
</gene>
<dbReference type="InterPro" id="IPR037185">
    <property type="entry name" value="EmrE-like"/>
</dbReference>
<dbReference type="InterPro" id="IPR018908">
    <property type="entry name" value="TMEM234"/>
</dbReference>
<dbReference type="GeneID" id="40318525"/>
<keyword evidence="9" id="KW-1185">Reference proteome</keyword>